<keyword evidence="3" id="KW-1185">Reference proteome</keyword>
<proteinExistence type="predicted"/>
<feature type="region of interest" description="Disordered" evidence="1">
    <location>
        <begin position="15"/>
        <end position="103"/>
    </location>
</feature>
<dbReference type="Proteomes" id="UP001168098">
    <property type="component" value="Unassembled WGS sequence"/>
</dbReference>
<feature type="compositionally biased region" description="Basic and acidic residues" evidence="1">
    <location>
        <begin position="18"/>
        <end position="53"/>
    </location>
</feature>
<name>A0AA39AAH1_VITRO</name>
<feature type="compositionally biased region" description="Basic and acidic residues" evidence="1">
    <location>
        <begin position="64"/>
        <end position="73"/>
    </location>
</feature>
<sequence>MGSLNEILTLINAFEGEDSNREEDKAPSEVTKQERESLIEKATEELEKSKIPVEESPVSSTEQKLPEVEKSETPVEEAPVSFAEQKLPEVEKSATPVEEVPVSSEKKIDIEAAAAVLIKF</sequence>
<evidence type="ECO:0000313" key="2">
    <source>
        <dbReference type="EMBL" id="KAJ9703971.1"/>
    </source>
</evidence>
<organism evidence="2 3">
    <name type="scientific">Vitis rotundifolia</name>
    <name type="common">Muscadine grape</name>
    <dbReference type="NCBI Taxonomy" id="103349"/>
    <lineage>
        <taxon>Eukaryota</taxon>
        <taxon>Viridiplantae</taxon>
        <taxon>Streptophyta</taxon>
        <taxon>Embryophyta</taxon>
        <taxon>Tracheophyta</taxon>
        <taxon>Spermatophyta</taxon>
        <taxon>Magnoliopsida</taxon>
        <taxon>eudicotyledons</taxon>
        <taxon>Gunneridae</taxon>
        <taxon>Pentapetalae</taxon>
        <taxon>rosids</taxon>
        <taxon>Vitales</taxon>
        <taxon>Vitaceae</taxon>
        <taxon>Viteae</taxon>
        <taxon>Vitis</taxon>
    </lineage>
</organism>
<accession>A0AA39AAH1</accession>
<reference evidence="2 3" key="1">
    <citation type="journal article" date="2023" name="BMC Biotechnol.">
        <title>Vitis rotundifolia cv Carlos genome sequencing.</title>
        <authorList>
            <person name="Huff M."/>
            <person name="Hulse-Kemp A."/>
            <person name="Scheffler B."/>
            <person name="Youngblood R."/>
            <person name="Simpson S."/>
            <person name="Babiker E."/>
            <person name="Staton M."/>
        </authorList>
    </citation>
    <scope>NUCLEOTIDE SEQUENCE [LARGE SCALE GENOMIC DNA]</scope>
    <source>
        <tissue evidence="2">Leaf</tissue>
    </source>
</reference>
<gene>
    <name evidence="2" type="ORF">PVL29_005309</name>
</gene>
<evidence type="ECO:0000313" key="3">
    <source>
        <dbReference type="Proteomes" id="UP001168098"/>
    </source>
</evidence>
<evidence type="ECO:0000256" key="1">
    <source>
        <dbReference type="SAM" id="MobiDB-lite"/>
    </source>
</evidence>
<dbReference type="AlphaFoldDB" id="A0AA39AAH1"/>
<protein>
    <submittedName>
        <fullName evidence="2">Uncharacterized protein</fullName>
    </submittedName>
</protein>
<dbReference type="EMBL" id="JARBHA010000004">
    <property type="protein sequence ID" value="KAJ9703971.1"/>
    <property type="molecule type" value="Genomic_DNA"/>
</dbReference>
<comment type="caution">
    <text evidence="2">The sequence shown here is derived from an EMBL/GenBank/DDBJ whole genome shotgun (WGS) entry which is preliminary data.</text>
</comment>